<dbReference type="Proteomes" id="UP000594015">
    <property type="component" value="Chromosome"/>
</dbReference>
<sequence length="87" mass="9795">MIAAASLPSAIEIEIKPREVASRSIKQGDALNAFSIQITHRDDSAERTRRGRSADVSIRRHLRPVLPRVPGIRAREQVGTNKWRVEE</sequence>
<dbReference type="KEGG" id="barh:WN72_36510"/>
<reference evidence="1 2" key="1">
    <citation type="submission" date="2018-06" db="EMBL/GenBank/DDBJ databases">
        <title>Comparative genomics of Bradyrhizobium nodulating Arachidis hypogaea.</title>
        <authorList>
            <person name="Li Y."/>
        </authorList>
    </citation>
    <scope>NUCLEOTIDE SEQUENCE [LARGE SCALE GENOMIC DNA]</scope>
    <source>
        <strain evidence="1 2">CCBAU 051107</strain>
    </source>
</reference>
<name>A0AAE7TJ98_9BRAD</name>
<proteinExistence type="predicted"/>
<dbReference type="AlphaFoldDB" id="A0AAE7TJ98"/>
<evidence type="ECO:0000313" key="2">
    <source>
        <dbReference type="Proteomes" id="UP000594015"/>
    </source>
</evidence>
<dbReference type="EMBL" id="CP030050">
    <property type="protein sequence ID" value="QOZ71182.1"/>
    <property type="molecule type" value="Genomic_DNA"/>
</dbReference>
<organism evidence="1 2">
    <name type="scientific">Bradyrhizobium arachidis</name>
    <dbReference type="NCBI Taxonomy" id="858423"/>
    <lineage>
        <taxon>Bacteria</taxon>
        <taxon>Pseudomonadati</taxon>
        <taxon>Pseudomonadota</taxon>
        <taxon>Alphaproteobacteria</taxon>
        <taxon>Hyphomicrobiales</taxon>
        <taxon>Nitrobacteraceae</taxon>
        <taxon>Bradyrhizobium</taxon>
    </lineage>
</organism>
<gene>
    <name evidence="1" type="ORF">WN72_36510</name>
</gene>
<accession>A0AAE7TJ98</accession>
<evidence type="ECO:0000313" key="1">
    <source>
        <dbReference type="EMBL" id="QOZ71182.1"/>
    </source>
</evidence>
<protein>
    <submittedName>
        <fullName evidence="1">Uncharacterized protein</fullName>
    </submittedName>
</protein>